<dbReference type="InterPro" id="IPR051951">
    <property type="entry name" value="UNC-93_regulatory"/>
</dbReference>
<keyword evidence="5 6" id="KW-0472">Membrane</keyword>
<dbReference type="OrthoDB" id="78663at2759"/>
<accession>A0A1D2NHE0</accession>
<dbReference type="PANTHER" id="PTHR19444">
    <property type="entry name" value="UNC-93 RELATED"/>
    <property type="match status" value="1"/>
</dbReference>
<sequence length="167" mass="18903">MDIAYITCSWGVEHVGYVLICYGAVDATLSVAFGPILRRTGRAPIFILGALINIAIIAVYFFWKPDPSTPIIYFVIAGFWGAADAVWQTQINAFYGFIFPDEEEAAFSNYRFWESVGFIIGYANSNIICTRPKLYILTSFLIVGMTCFLIIEVKERRKRIQKTLSNK</sequence>
<dbReference type="SUPFAM" id="SSF103473">
    <property type="entry name" value="MFS general substrate transporter"/>
    <property type="match status" value="1"/>
</dbReference>
<comment type="caution">
    <text evidence="7">The sequence shown here is derived from an EMBL/GenBank/DDBJ whole genome shotgun (WGS) entry which is preliminary data.</text>
</comment>
<name>A0A1D2NHE0_ORCCI</name>
<evidence type="ECO:0000256" key="3">
    <source>
        <dbReference type="ARBA" id="ARBA00022692"/>
    </source>
</evidence>
<evidence type="ECO:0000256" key="4">
    <source>
        <dbReference type="ARBA" id="ARBA00022989"/>
    </source>
</evidence>
<keyword evidence="4 6" id="KW-1133">Transmembrane helix</keyword>
<evidence type="ECO:0000256" key="1">
    <source>
        <dbReference type="ARBA" id="ARBA00004141"/>
    </source>
</evidence>
<evidence type="ECO:0000256" key="2">
    <source>
        <dbReference type="ARBA" id="ARBA00009172"/>
    </source>
</evidence>
<dbReference type="GO" id="GO:0006937">
    <property type="term" value="P:regulation of muscle contraction"/>
    <property type="evidence" value="ECO:0007669"/>
    <property type="project" value="TreeGrafter"/>
</dbReference>
<organism evidence="7 8">
    <name type="scientific">Orchesella cincta</name>
    <name type="common">Springtail</name>
    <name type="synonym">Podura cincta</name>
    <dbReference type="NCBI Taxonomy" id="48709"/>
    <lineage>
        <taxon>Eukaryota</taxon>
        <taxon>Metazoa</taxon>
        <taxon>Ecdysozoa</taxon>
        <taxon>Arthropoda</taxon>
        <taxon>Hexapoda</taxon>
        <taxon>Collembola</taxon>
        <taxon>Entomobryomorpha</taxon>
        <taxon>Entomobryoidea</taxon>
        <taxon>Orchesellidae</taxon>
        <taxon>Orchesellinae</taxon>
        <taxon>Orchesella</taxon>
    </lineage>
</organism>
<dbReference type="Pfam" id="PF05978">
    <property type="entry name" value="UNC-93"/>
    <property type="match status" value="1"/>
</dbReference>
<dbReference type="GO" id="GO:0015459">
    <property type="term" value="F:potassium channel regulator activity"/>
    <property type="evidence" value="ECO:0007669"/>
    <property type="project" value="TreeGrafter"/>
</dbReference>
<dbReference type="OMA" id="YVITITY"/>
<dbReference type="EMBL" id="LJIJ01000037">
    <property type="protein sequence ID" value="ODN04683.1"/>
    <property type="molecule type" value="Genomic_DNA"/>
</dbReference>
<protein>
    <submittedName>
        <fullName evidence="7">UNC93-like protein</fullName>
    </submittedName>
</protein>
<feature type="transmembrane region" description="Helical" evidence="6">
    <location>
        <begin position="15"/>
        <end position="33"/>
    </location>
</feature>
<gene>
    <name evidence="7" type="ORF">Ocin01_01993</name>
</gene>
<dbReference type="Proteomes" id="UP000094527">
    <property type="component" value="Unassembled WGS sequence"/>
</dbReference>
<dbReference type="PANTHER" id="PTHR19444:SF13">
    <property type="entry name" value="PROTEIN UNC-93 HOMOLOG A"/>
    <property type="match status" value="1"/>
</dbReference>
<proteinExistence type="inferred from homology"/>
<evidence type="ECO:0000256" key="6">
    <source>
        <dbReference type="SAM" id="Phobius"/>
    </source>
</evidence>
<dbReference type="STRING" id="48709.A0A1D2NHE0"/>
<dbReference type="Gene3D" id="1.20.1250.20">
    <property type="entry name" value="MFS general substrate transporter like domains"/>
    <property type="match status" value="1"/>
</dbReference>
<dbReference type="GO" id="GO:0043266">
    <property type="term" value="P:regulation of potassium ion transport"/>
    <property type="evidence" value="ECO:0007669"/>
    <property type="project" value="TreeGrafter"/>
</dbReference>
<feature type="transmembrane region" description="Helical" evidence="6">
    <location>
        <begin position="45"/>
        <end position="63"/>
    </location>
</feature>
<dbReference type="GO" id="GO:0055120">
    <property type="term" value="C:striated muscle dense body"/>
    <property type="evidence" value="ECO:0007669"/>
    <property type="project" value="TreeGrafter"/>
</dbReference>
<keyword evidence="8" id="KW-1185">Reference proteome</keyword>
<dbReference type="GO" id="GO:0005886">
    <property type="term" value="C:plasma membrane"/>
    <property type="evidence" value="ECO:0007669"/>
    <property type="project" value="TreeGrafter"/>
</dbReference>
<comment type="similarity">
    <text evidence="2">Belongs to the unc-93 family.</text>
</comment>
<reference evidence="7 8" key="1">
    <citation type="journal article" date="2016" name="Genome Biol. Evol.">
        <title>Gene Family Evolution Reflects Adaptation to Soil Environmental Stressors in the Genome of the Collembolan Orchesella cincta.</title>
        <authorList>
            <person name="Faddeeva-Vakhrusheva A."/>
            <person name="Derks M.F."/>
            <person name="Anvar S.Y."/>
            <person name="Agamennone V."/>
            <person name="Suring W."/>
            <person name="Smit S."/>
            <person name="van Straalen N.M."/>
            <person name="Roelofs D."/>
        </authorList>
    </citation>
    <scope>NUCLEOTIDE SEQUENCE [LARGE SCALE GENOMIC DNA]</scope>
    <source>
        <tissue evidence="7">Mixed pool</tissue>
    </source>
</reference>
<evidence type="ECO:0000313" key="8">
    <source>
        <dbReference type="Proteomes" id="UP000094527"/>
    </source>
</evidence>
<keyword evidence="3 6" id="KW-0812">Transmembrane</keyword>
<dbReference type="InterPro" id="IPR010291">
    <property type="entry name" value="Ion_channel_UNC-93"/>
</dbReference>
<evidence type="ECO:0000313" key="7">
    <source>
        <dbReference type="EMBL" id="ODN04683.1"/>
    </source>
</evidence>
<dbReference type="AlphaFoldDB" id="A0A1D2NHE0"/>
<comment type="subcellular location">
    <subcellularLocation>
        <location evidence="1">Membrane</location>
        <topology evidence="1">Multi-pass membrane protein</topology>
    </subcellularLocation>
</comment>
<dbReference type="InterPro" id="IPR036259">
    <property type="entry name" value="MFS_trans_sf"/>
</dbReference>
<feature type="transmembrane region" description="Helical" evidence="6">
    <location>
        <begin position="134"/>
        <end position="153"/>
    </location>
</feature>
<evidence type="ECO:0000256" key="5">
    <source>
        <dbReference type="ARBA" id="ARBA00023136"/>
    </source>
</evidence>